<evidence type="ECO:0000256" key="1">
    <source>
        <dbReference type="ARBA" id="ARBA00023015"/>
    </source>
</evidence>
<dbReference type="Gene3D" id="1.10.357.10">
    <property type="entry name" value="Tetracycline Repressor, domain 2"/>
    <property type="match status" value="1"/>
</dbReference>
<comment type="caution">
    <text evidence="6">The sequence shown here is derived from an EMBL/GenBank/DDBJ whole genome shotgun (WGS) entry which is preliminary data.</text>
</comment>
<accession>A0ABQ1UEU2</accession>
<dbReference type="InterPro" id="IPR036271">
    <property type="entry name" value="Tet_transcr_reg_TetR-rel_C_sf"/>
</dbReference>
<reference evidence="7" key="1">
    <citation type="journal article" date="2019" name="Int. J. Syst. Evol. Microbiol.">
        <title>The Global Catalogue of Microorganisms (GCM) 10K type strain sequencing project: providing services to taxonomists for standard genome sequencing and annotation.</title>
        <authorList>
            <consortium name="The Broad Institute Genomics Platform"/>
            <consortium name="The Broad Institute Genome Sequencing Center for Infectious Disease"/>
            <person name="Wu L."/>
            <person name="Ma J."/>
        </authorList>
    </citation>
    <scope>NUCLEOTIDE SEQUENCE [LARGE SCALE GENOMIC DNA]</scope>
    <source>
        <strain evidence="7">CCM 7855</strain>
    </source>
</reference>
<evidence type="ECO:0000313" key="7">
    <source>
        <dbReference type="Proteomes" id="UP000632454"/>
    </source>
</evidence>
<feature type="domain" description="HTH tetR-type" evidence="5">
    <location>
        <begin position="6"/>
        <end position="66"/>
    </location>
</feature>
<feature type="DNA-binding region" description="H-T-H motif" evidence="4">
    <location>
        <begin position="29"/>
        <end position="48"/>
    </location>
</feature>
<protein>
    <submittedName>
        <fullName evidence="6">TetR family transcriptional regulator</fullName>
    </submittedName>
</protein>
<evidence type="ECO:0000313" key="6">
    <source>
        <dbReference type="EMBL" id="GGF17167.1"/>
    </source>
</evidence>
<keyword evidence="2 4" id="KW-0238">DNA-binding</keyword>
<dbReference type="PANTHER" id="PTHR47506:SF1">
    <property type="entry name" value="HTH-TYPE TRANSCRIPTIONAL REGULATOR YJDC"/>
    <property type="match status" value="1"/>
</dbReference>
<dbReference type="Pfam" id="PF00440">
    <property type="entry name" value="TetR_N"/>
    <property type="match status" value="1"/>
</dbReference>
<dbReference type="SUPFAM" id="SSF46689">
    <property type="entry name" value="Homeodomain-like"/>
    <property type="match status" value="1"/>
</dbReference>
<keyword evidence="1" id="KW-0805">Transcription regulation</keyword>
<evidence type="ECO:0000256" key="4">
    <source>
        <dbReference type="PROSITE-ProRule" id="PRU00335"/>
    </source>
</evidence>
<dbReference type="PRINTS" id="PR00455">
    <property type="entry name" value="HTHTETR"/>
</dbReference>
<dbReference type="RefSeq" id="WP_188487721.1">
    <property type="nucleotide sequence ID" value="NZ_BMCS01000001.1"/>
</dbReference>
<dbReference type="SUPFAM" id="SSF48498">
    <property type="entry name" value="Tetracyclin repressor-like, C-terminal domain"/>
    <property type="match status" value="1"/>
</dbReference>
<dbReference type="Proteomes" id="UP000632454">
    <property type="component" value="Unassembled WGS sequence"/>
</dbReference>
<dbReference type="InterPro" id="IPR023772">
    <property type="entry name" value="DNA-bd_HTH_TetR-type_CS"/>
</dbReference>
<dbReference type="PROSITE" id="PS01081">
    <property type="entry name" value="HTH_TETR_1"/>
    <property type="match status" value="1"/>
</dbReference>
<dbReference type="InterPro" id="IPR009057">
    <property type="entry name" value="Homeodomain-like_sf"/>
</dbReference>
<dbReference type="InterPro" id="IPR011075">
    <property type="entry name" value="TetR_C"/>
</dbReference>
<keyword evidence="7" id="KW-1185">Reference proteome</keyword>
<dbReference type="PROSITE" id="PS50977">
    <property type="entry name" value="HTH_TETR_2"/>
    <property type="match status" value="1"/>
</dbReference>
<dbReference type="EMBL" id="BMCS01000001">
    <property type="protein sequence ID" value="GGF17167.1"/>
    <property type="molecule type" value="Genomic_DNA"/>
</dbReference>
<keyword evidence="3" id="KW-0804">Transcription</keyword>
<dbReference type="InterPro" id="IPR001647">
    <property type="entry name" value="HTH_TetR"/>
</dbReference>
<sequence length="201" mass="21591">MPRPREFDENAVLDSARRQFWETGYAGTSLADLTAATGLGKGSLYGAFGDKHALFMRTLEGYCSDAVADARDELSGDGRAIDRLTAHLRISARLDVENSPGRGCMMAKAAAELGSFDPAVKELVSASFTRWHDELAACISRARDEGDVAADVDADTLAWTLLTVIRGFEALRKGGVPTEHLRAAFDQVVETIPRPVSASSS</sequence>
<evidence type="ECO:0000256" key="2">
    <source>
        <dbReference type="ARBA" id="ARBA00023125"/>
    </source>
</evidence>
<dbReference type="PANTHER" id="PTHR47506">
    <property type="entry name" value="TRANSCRIPTIONAL REGULATORY PROTEIN"/>
    <property type="match status" value="1"/>
</dbReference>
<dbReference type="Gene3D" id="1.10.10.60">
    <property type="entry name" value="Homeodomain-like"/>
    <property type="match status" value="1"/>
</dbReference>
<organism evidence="6 7">
    <name type="scientific">Williamsia phyllosphaerae</name>
    <dbReference type="NCBI Taxonomy" id="885042"/>
    <lineage>
        <taxon>Bacteria</taxon>
        <taxon>Bacillati</taxon>
        <taxon>Actinomycetota</taxon>
        <taxon>Actinomycetes</taxon>
        <taxon>Mycobacteriales</taxon>
        <taxon>Nocardiaceae</taxon>
        <taxon>Williamsia</taxon>
    </lineage>
</organism>
<gene>
    <name evidence="6" type="ORF">GCM10007298_11530</name>
</gene>
<name>A0ABQ1UEU2_9NOCA</name>
<proteinExistence type="predicted"/>
<evidence type="ECO:0000256" key="3">
    <source>
        <dbReference type="ARBA" id="ARBA00023163"/>
    </source>
</evidence>
<dbReference type="Pfam" id="PF16925">
    <property type="entry name" value="TetR_C_13"/>
    <property type="match status" value="1"/>
</dbReference>
<evidence type="ECO:0000259" key="5">
    <source>
        <dbReference type="PROSITE" id="PS50977"/>
    </source>
</evidence>